<dbReference type="SUPFAM" id="SSF53697">
    <property type="entry name" value="SIS domain"/>
    <property type="match status" value="1"/>
</dbReference>
<keyword evidence="2" id="KW-0238">DNA-binding</keyword>
<dbReference type="Gene3D" id="3.40.50.10490">
    <property type="entry name" value="Glucose-6-phosphate isomerase like protein, domain 1"/>
    <property type="match status" value="1"/>
</dbReference>
<dbReference type="EMBL" id="CP133461">
    <property type="protein sequence ID" value="WMV76011.1"/>
    <property type="molecule type" value="Genomic_DNA"/>
</dbReference>
<dbReference type="InterPro" id="IPR001347">
    <property type="entry name" value="SIS_dom"/>
</dbReference>
<keyword evidence="1" id="KW-0805">Transcription regulation</keyword>
<evidence type="ECO:0000256" key="2">
    <source>
        <dbReference type="ARBA" id="ARBA00023125"/>
    </source>
</evidence>
<dbReference type="PROSITE" id="PS51464">
    <property type="entry name" value="SIS"/>
    <property type="match status" value="1"/>
</dbReference>
<dbReference type="Gene3D" id="1.10.10.10">
    <property type="entry name" value="Winged helix-like DNA-binding domain superfamily/Winged helix DNA-binding domain"/>
    <property type="match status" value="1"/>
</dbReference>
<name>A0ABY9QCQ4_GEOTD</name>
<reference evidence="6 7" key="1">
    <citation type="submission" date="2023-08" db="EMBL/GenBank/DDBJ databases">
        <title>Complete genome sequence of Geobacillus thermodenitrificans K1041, a genetically tractable strain representative of the genus Geobacillus.</title>
        <authorList>
            <person name="Kani S."/>
            <person name="Suzuki H."/>
        </authorList>
    </citation>
    <scope>NUCLEOTIDE SEQUENCE [LARGE SCALE GENOMIC DNA]</scope>
    <source>
        <strain evidence="6 7">K1041</strain>
    </source>
</reference>
<evidence type="ECO:0000259" key="4">
    <source>
        <dbReference type="PROSITE" id="PS51071"/>
    </source>
</evidence>
<dbReference type="RefSeq" id="WP_008880419.1">
    <property type="nucleotide sequence ID" value="NZ_CP017690.1"/>
</dbReference>
<dbReference type="PROSITE" id="PS51071">
    <property type="entry name" value="HTH_RPIR"/>
    <property type="match status" value="1"/>
</dbReference>
<dbReference type="SUPFAM" id="SSF46689">
    <property type="entry name" value="Homeodomain-like"/>
    <property type="match status" value="1"/>
</dbReference>
<protein>
    <submittedName>
        <fullName evidence="6">MurR/RpiR family transcriptional regulator</fullName>
    </submittedName>
</protein>
<dbReference type="Pfam" id="PF01380">
    <property type="entry name" value="SIS"/>
    <property type="match status" value="1"/>
</dbReference>
<evidence type="ECO:0000313" key="6">
    <source>
        <dbReference type="EMBL" id="WMV76011.1"/>
    </source>
</evidence>
<proteinExistence type="predicted"/>
<dbReference type="InterPro" id="IPR047640">
    <property type="entry name" value="RpiR-like"/>
</dbReference>
<dbReference type="InterPro" id="IPR036388">
    <property type="entry name" value="WH-like_DNA-bd_sf"/>
</dbReference>
<dbReference type="InterPro" id="IPR035472">
    <property type="entry name" value="RpiR-like_SIS"/>
</dbReference>
<dbReference type="CDD" id="cd05013">
    <property type="entry name" value="SIS_RpiR"/>
    <property type="match status" value="1"/>
</dbReference>
<feature type="domain" description="SIS" evidence="5">
    <location>
        <begin position="104"/>
        <end position="238"/>
    </location>
</feature>
<evidence type="ECO:0000256" key="1">
    <source>
        <dbReference type="ARBA" id="ARBA00023015"/>
    </source>
</evidence>
<evidence type="ECO:0000313" key="7">
    <source>
        <dbReference type="Proteomes" id="UP001297580"/>
    </source>
</evidence>
<sequence>MFTPEQIAQFSELDYAIYDYVVKHPHEVAYMRIRELAEAVHVSPPTVLRFCKKVGCDGFSEFKTKWKLHLRENERTSIISSQEALREFFERTLTADYERTILDAATVIARADHVIFVGSGSSGILAEYGSRYFSAFQKFSVYIKDPFFPIYGHYFTNCVVIALSVSGETQHTLAQVHRFKEKGGTIISITNRKHCSLANISDYNLTYYATAERMGQTDVTTQLPVVYLLERLAKEMYRLLPTQTDRGRTVGDKATTRHRSSQ</sequence>
<keyword evidence="3" id="KW-0804">Transcription</keyword>
<dbReference type="PANTHER" id="PTHR30514:SF1">
    <property type="entry name" value="HTH-TYPE TRANSCRIPTIONAL REGULATOR HEXR-RELATED"/>
    <property type="match status" value="1"/>
</dbReference>
<dbReference type="PANTHER" id="PTHR30514">
    <property type="entry name" value="GLUCOKINASE"/>
    <property type="match status" value="1"/>
</dbReference>
<organism evidence="6 7">
    <name type="scientific">Geobacillus thermodenitrificans</name>
    <dbReference type="NCBI Taxonomy" id="33940"/>
    <lineage>
        <taxon>Bacteria</taxon>
        <taxon>Bacillati</taxon>
        <taxon>Bacillota</taxon>
        <taxon>Bacilli</taxon>
        <taxon>Bacillales</taxon>
        <taxon>Anoxybacillaceae</taxon>
        <taxon>Geobacillus</taxon>
    </lineage>
</organism>
<evidence type="ECO:0000259" key="5">
    <source>
        <dbReference type="PROSITE" id="PS51464"/>
    </source>
</evidence>
<dbReference type="InterPro" id="IPR046348">
    <property type="entry name" value="SIS_dom_sf"/>
</dbReference>
<keyword evidence="7" id="KW-1185">Reference proteome</keyword>
<accession>A0ABY9QCQ4</accession>
<gene>
    <name evidence="6" type="ORF">HSX42_17635</name>
</gene>
<evidence type="ECO:0000256" key="3">
    <source>
        <dbReference type="ARBA" id="ARBA00023163"/>
    </source>
</evidence>
<dbReference type="Pfam" id="PF01418">
    <property type="entry name" value="HTH_6"/>
    <property type="match status" value="1"/>
</dbReference>
<dbReference type="InterPro" id="IPR000281">
    <property type="entry name" value="HTH_RpiR"/>
</dbReference>
<feature type="domain" description="HTH rpiR-type" evidence="4">
    <location>
        <begin position="1"/>
        <end position="73"/>
    </location>
</feature>
<dbReference type="InterPro" id="IPR009057">
    <property type="entry name" value="Homeodomain-like_sf"/>
</dbReference>
<dbReference type="Proteomes" id="UP001297580">
    <property type="component" value="Chromosome"/>
</dbReference>